<dbReference type="Pfam" id="PF13439">
    <property type="entry name" value="Glyco_transf_4"/>
    <property type="match status" value="1"/>
</dbReference>
<dbReference type="CDD" id="cd03801">
    <property type="entry name" value="GT4_PimA-like"/>
    <property type="match status" value="1"/>
</dbReference>
<dbReference type="PANTHER" id="PTHR12526:SF630">
    <property type="entry name" value="GLYCOSYLTRANSFERASE"/>
    <property type="match status" value="1"/>
</dbReference>
<dbReference type="PANTHER" id="PTHR12526">
    <property type="entry name" value="GLYCOSYLTRANSFERASE"/>
    <property type="match status" value="1"/>
</dbReference>
<dbReference type="SUPFAM" id="SSF53756">
    <property type="entry name" value="UDP-Glycosyltransferase/glycogen phosphorylase"/>
    <property type="match status" value="1"/>
</dbReference>
<name>A0A1F7SFC9_9BACT</name>
<dbReference type="InterPro" id="IPR001296">
    <property type="entry name" value="Glyco_trans_1"/>
</dbReference>
<reference evidence="3 4" key="1">
    <citation type="journal article" date="2016" name="Nat. Commun.">
        <title>Thousands of microbial genomes shed light on interconnected biogeochemical processes in an aquifer system.</title>
        <authorList>
            <person name="Anantharaman K."/>
            <person name="Brown C.T."/>
            <person name="Hug L.A."/>
            <person name="Sharon I."/>
            <person name="Castelle C.J."/>
            <person name="Probst A.J."/>
            <person name="Thomas B.C."/>
            <person name="Singh A."/>
            <person name="Wilkins M.J."/>
            <person name="Karaoz U."/>
            <person name="Brodie E.L."/>
            <person name="Williams K.H."/>
            <person name="Hubbard S.S."/>
            <person name="Banfield J.F."/>
        </authorList>
    </citation>
    <scope>NUCLEOTIDE SEQUENCE [LARGE SCALE GENOMIC DNA]</scope>
</reference>
<comment type="caution">
    <text evidence="3">The sequence shown here is derived from an EMBL/GenBank/DDBJ whole genome shotgun (WGS) entry which is preliminary data.</text>
</comment>
<proteinExistence type="predicted"/>
<evidence type="ECO:0000313" key="4">
    <source>
        <dbReference type="Proteomes" id="UP000178082"/>
    </source>
</evidence>
<dbReference type="InterPro" id="IPR028098">
    <property type="entry name" value="Glyco_trans_4-like_N"/>
</dbReference>
<evidence type="ECO:0000259" key="1">
    <source>
        <dbReference type="Pfam" id="PF00534"/>
    </source>
</evidence>
<feature type="domain" description="Glycosyltransferase subfamily 4-like N-terminal" evidence="2">
    <location>
        <begin position="19"/>
        <end position="172"/>
    </location>
</feature>
<sequence>MKSLSILEIISSRRWIGEAAHVFNLSSRLIQRGHKVFLITRRGWELSKKADEAGLPNIPLNMNGHFNIRDNFEDISRLVAIFRNQKIDIVHSHRGHDHWLAALALSISRKKIPLMRTRHVNVAVKNHIFNKWLYNYKTDKIICVANHIRDNLISNNRFNEKKLEVIYTGADTGLFDYRLSGEKIRREFRISESSPVIGVVGRITPIKGHRFVLNAVPAIKKEFPDAKFIFAGDFRDRNFLTHLQSIIEKLGIKESIIFTGFRDDIPEIVASFDVAVISSKGSEGSSRACYEFMAMKKPIIATKVGIIPEIIEDGITGMLISEMDSEAMAVAIIRTLKDRDGAKKLGEAACNSLMKKFNFNVWVEKNERLFFEVVSSNEKK</sequence>
<dbReference type="STRING" id="1817883.A3G31_09820"/>
<evidence type="ECO:0000313" key="3">
    <source>
        <dbReference type="EMBL" id="OGL51944.1"/>
    </source>
</evidence>
<evidence type="ECO:0000259" key="2">
    <source>
        <dbReference type="Pfam" id="PF13439"/>
    </source>
</evidence>
<dbReference type="EMBL" id="MGDI01000035">
    <property type="protein sequence ID" value="OGL51944.1"/>
    <property type="molecule type" value="Genomic_DNA"/>
</dbReference>
<evidence type="ECO:0008006" key="5">
    <source>
        <dbReference type="Google" id="ProtNLM"/>
    </source>
</evidence>
<dbReference type="Proteomes" id="UP000178082">
    <property type="component" value="Unassembled WGS sequence"/>
</dbReference>
<accession>A0A1F7SFC9</accession>
<gene>
    <name evidence="3" type="ORF">A3G31_09820</name>
</gene>
<feature type="domain" description="Glycosyl transferase family 1" evidence="1">
    <location>
        <begin position="182"/>
        <end position="349"/>
    </location>
</feature>
<organism evidence="3 4">
    <name type="scientific">Candidatus Schekmanbacteria bacterium RIFCSPLOWO2_12_FULL_38_15</name>
    <dbReference type="NCBI Taxonomy" id="1817883"/>
    <lineage>
        <taxon>Bacteria</taxon>
        <taxon>Candidatus Schekmaniibacteriota</taxon>
    </lineage>
</organism>
<protein>
    <recommendedName>
        <fullName evidence="5">Glycosyltransferase subfamily 4-like N-terminal domain-containing protein</fullName>
    </recommendedName>
</protein>
<dbReference type="AlphaFoldDB" id="A0A1F7SFC9"/>
<dbReference type="Gene3D" id="3.40.50.2000">
    <property type="entry name" value="Glycogen Phosphorylase B"/>
    <property type="match status" value="2"/>
</dbReference>
<dbReference type="Pfam" id="PF00534">
    <property type="entry name" value="Glycos_transf_1"/>
    <property type="match status" value="1"/>
</dbReference>